<keyword evidence="2" id="KW-0808">Transferase</keyword>
<keyword evidence="2" id="KW-0012">Acyltransferase</keyword>
<dbReference type="Pfam" id="PF00583">
    <property type="entry name" value="Acetyltransf_1"/>
    <property type="match status" value="1"/>
</dbReference>
<keyword evidence="3" id="KW-1185">Reference proteome</keyword>
<dbReference type="SUPFAM" id="SSF55729">
    <property type="entry name" value="Acyl-CoA N-acyltransferases (Nat)"/>
    <property type="match status" value="1"/>
</dbReference>
<evidence type="ECO:0000259" key="1">
    <source>
        <dbReference type="PROSITE" id="PS51186"/>
    </source>
</evidence>
<comment type="caution">
    <text evidence="2">The sequence shown here is derived from an EMBL/GenBank/DDBJ whole genome shotgun (WGS) entry which is preliminary data.</text>
</comment>
<dbReference type="RefSeq" id="WP_270895427.1">
    <property type="nucleotide sequence ID" value="NZ_JBHSPF010000045.1"/>
</dbReference>
<dbReference type="Gene3D" id="3.40.630.30">
    <property type="match status" value="1"/>
</dbReference>
<dbReference type="CDD" id="cd04301">
    <property type="entry name" value="NAT_SF"/>
    <property type="match status" value="1"/>
</dbReference>
<dbReference type="PROSITE" id="PS51186">
    <property type="entry name" value="GNAT"/>
    <property type="match status" value="1"/>
</dbReference>
<dbReference type="EMBL" id="JBHSPF010000045">
    <property type="protein sequence ID" value="MFC5629013.1"/>
    <property type="molecule type" value="Genomic_DNA"/>
</dbReference>
<dbReference type="EC" id="2.3.-.-" evidence="2"/>
<proteinExistence type="predicted"/>
<evidence type="ECO:0000313" key="2">
    <source>
        <dbReference type="EMBL" id="MFC5629013.1"/>
    </source>
</evidence>
<evidence type="ECO:0000313" key="3">
    <source>
        <dbReference type="Proteomes" id="UP001596143"/>
    </source>
</evidence>
<dbReference type="Proteomes" id="UP001596143">
    <property type="component" value="Unassembled WGS sequence"/>
</dbReference>
<reference evidence="3" key="1">
    <citation type="journal article" date="2019" name="Int. J. Syst. Evol. Microbiol.">
        <title>The Global Catalogue of Microorganisms (GCM) 10K type strain sequencing project: providing services to taxonomists for standard genome sequencing and annotation.</title>
        <authorList>
            <consortium name="The Broad Institute Genomics Platform"/>
            <consortium name="The Broad Institute Genome Sequencing Center for Infectious Disease"/>
            <person name="Wu L."/>
            <person name="Ma J."/>
        </authorList>
    </citation>
    <scope>NUCLEOTIDE SEQUENCE [LARGE SCALE GENOMIC DNA]</scope>
    <source>
        <strain evidence="3">CGMCC 1.15790</strain>
    </source>
</reference>
<dbReference type="InterPro" id="IPR000182">
    <property type="entry name" value="GNAT_dom"/>
</dbReference>
<gene>
    <name evidence="2" type="ORF">ACFPTR_09020</name>
</gene>
<sequence>MFMKYKPSYKKIAMGLLSYMPEKKDIQDLQDTIELYEEDDQWQLYLWKEKEDIVGVLGLFFHDDGPAELRHLCVNPSYRDEGIGKKMVKTIQERLDVELIGGKDTVSFLGTCMEDKKNNCTAGKMSG</sequence>
<protein>
    <submittedName>
        <fullName evidence="2">GNAT family N-acetyltransferase</fullName>
        <ecNumber evidence="2">2.3.-.-</ecNumber>
    </submittedName>
</protein>
<dbReference type="InterPro" id="IPR016181">
    <property type="entry name" value="Acyl_CoA_acyltransferase"/>
</dbReference>
<name>A0ABW0U790_9BACI</name>
<feature type="domain" description="N-acetyltransferase" evidence="1">
    <location>
        <begin position="3"/>
        <end position="127"/>
    </location>
</feature>
<organism evidence="2 3">
    <name type="scientific">Aliibacillus thermotolerans</name>
    <dbReference type="NCBI Taxonomy" id="1834418"/>
    <lineage>
        <taxon>Bacteria</taxon>
        <taxon>Bacillati</taxon>
        <taxon>Bacillota</taxon>
        <taxon>Bacilli</taxon>
        <taxon>Bacillales</taxon>
        <taxon>Bacillaceae</taxon>
        <taxon>Aliibacillus</taxon>
    </lineage>
</organism>
<dbReference type="GO" id="GO:0016746">
    <property type="term" value="F:acyltransferase activity"/>
    <property type="evidence" value="ECO:0007669"/>
    <property type="project" value="UniProtKB-KW"/>
</dbReference>
<accession>A0ABW0U790</accession>